<dbReference type="EMBL" id="JH767232">
    <property type="protein sequence ID" value="EQC26393.1"/>
    <property type="molecule type" value="Genomic_DNA"/>
</dbReference>
<dbReference type="Proteomes" id="UP000030762">
    <property type="component" value="Unassembled WGS sequence"/>
</dbReference>
<dbReference type="InterPro" id="IPR000639">
    <property type="entry name" value="Epox_hydrolase-like"/>
</dbReference>
<dbReference type="SUPFAM" id="SSF53474">
    <property type="entry name" value="alpha/beta-Hydrolases"/>
    <property type="match status" value="1"/>
</dbReference>
<dbReference type="InParanoid" id="T0R2Y9"/>
<sequence>MTSPYDPSYTHEYLSLSDGLRLHYVDVGPRDAVPLLLLHGWPDLWWSWRFQIQHFRKTYRVIVPDQPGFGATTSPKEPEFYRRKNLALVYAQLLDHLQIEKAIVVGHDWGGNMAWSMALFQPSRVAAVGAICTPYRPLTPVKLTLEIMVKYAPTLTYQLLLVQDGTAARFEANTEKFFKLIFQFQESHRPEAAFADLKAMLDHFEQFEFDPSTKKANLSDDDLAFIVAKYQRQGFQTGLNWYKTVEMDYDDKVGLDLTLQHDALFIAATHDMALPPTMSIGMEKLVPNLTRGLVDEAGHWVLWEAPDQVNTIMDDWLTKVVAKLGLAAAP</sequence>
<reference evidence="4 5" key="1">
    <citation type="submission" date="2012-04" db="EMBL/GenBank/DDBJ databases">
        <title>The Genome Sequence of Saprolegnia declina VS20.</title>
        <authorList>
            <consortium name="The Broad Institute Genome Sequencing Platform"/>
            <person name="Russ C."/>
            <person name="Nusbaum C."/>
            <person name="Tyler B."/>
            <person name="van West P."/>
            <person name="Dieguez-Uribeondo J."/>
            <person name="de Bruijn I."/>
            <person name="Tripathy S."/>
            <person name="Jiang R."/>
            <person name="Young S.K."/>
            <person name="Zeng Q."/>
            <person name="Gargeya S."/>
            <person name="Fitzgerald M."/>
            <person name="Haas B."/>
            <person name="Abouelleil A."/>
            <person name="Alvarado L."/>
            <person name="Arachchi H.M."/>
            <person name="Berlin A."/>
            <person name="Chapman S.B."/>
            <person name="Goldberg J."/>
            <person name="Griggs A."/>
            <person name="Gujja S."/>
            <person name="Hansen M."/>
            <person name="Howarth C."/>
            <person name="Imamovic A."/>
            <person name="Larimer J."/>
            <person name="McCowen C."/>
            <person name="Montmayeur A."/>
            <person name="Murphy C."/>
            <person name="Neiman D."/>
            <person name="Pearson M."/>
            <person name="Priest M."/>
            <person name="Roberts A."/>
            <person name="Saif S."/>
            <person name="Shea T."/>
            <person name="Sisk P."/>
            <person name="Sykes S."/>
            <person name="Wortman J."/>
            <person name="Nusbaum C."/>
            <person name="Birren B."/>
        </authorList>
    </citation>
    <scope>NUCLEOTIDE SEQUENCE [LARGE SCALE GENOMIC DNA]</scope>
    <source>
        <strain evidence="4 5">VS20</strain>
    </source>
</reference>
<dbReference type="PRINTS" id="PR00412">
    <property type="entry name" value="EPOXHYDRLASE"/>
</dbReference>
<evidence type="ECO:0000256" key="2">
    <source>
        <dbReference type="ARBA" id="ARBA00038334"/>
    </source>
</evidence>
<evidence type="ECO:0000259" key="3">
    <source>
        <dbReference type="Pfam" id="PF00561"/>
    </source>
</evidence>
<dbReference type="Gene3D" id="3.40.50.1820">
    <property type="entry name" value="alpha/beta hydrolase"/>
    <property type="match status" value="1"/>
</dbReference>
<evidence type="ECO:0000256" key="1">
    <source>
        <dbReference type="ARBA" id="ARBA00022801"/>
    </source>
</evidence>
<dbReference type="OMA" id="GSINWYR"/>
<dbReference type="PANTHER" id="PTHR43329">
    <property type="entry name" value="EPOXIDE HYDROLASE"/>
    <property type="match status" value="1"/>
</dbReference>
<dbReference type="Pfam" id="PF00561">
    <property type="entry name" value="Abhydrolase_1"/>
    <property type="match status" value="1"/>
</dbReference>
<protein>
    <recommendedName>
        <fullName evidence="3">AB hydrolase-1 domain-containing protein</fullName>
    </recommendedName>
</protein>
<organism evidence="4 5">
    <name type="scientific">Saprolegnia diclina (strain VS20)</name>
    <dbReference type="NCBI Taxonomy" id="1156394"/>
    <lineage>
        <taxon>Eukaryota</taxon>
        <taxon>Sar</taxon>
        <taxon>Stramenopiles</taxon>
        <taxon>Oomycota</taxon>
        <taxon>Saprolegniomycetes</taxon>
        <taxon>Saprolegniales</taxon>
        <taxon>Saprolegniaceae</taxon>
        <taxon>Saprolegnia</taxon>
    </lineage>
</organism>
<feature type="domain" description="AB hydrolase-1" evidence="3">
    <location>
        <begin position="34"/>
        <end position="306"/>
    </location>
</feature>
<dbReference type="GO" id="GO:0016787">
    <property type="term" value="F:hydrolase activity"/>
    <property type="evidence" value="ECO:0007669"/>
    <property type="project" value="UniProtKB-KW"/>
</dbReference>
<dbReference type="eggNOG" id="KOG4178">
    <property type="taxonomic scope" value="Eukaryota"/>
</dbReference>
<gene>
    <name evidence="4" type="ORF">SDRG_15738</name>
</gene>
<dbReference type="STRING" id="1156394.T0R2Y9"/>
<accession>T0R2Y9</accession>
<evidence type="ECO:0000313" key="4">
    <source>
        <dbReference type="EMBL" id="EQC26393.1"/>
    </source>
</evidence>
<dbReference type="RefSeq" id="XP_008620142.1">
    <property type="nucleotide sequence ID" value="XM_008621920.1"/>
</dbReference>
<dbReference type="InterPro" id="IPR029058">
    <property type="entry name" value="AB_hydrolase_fold"/>
</dbReference>
<dbReference type="GeneID" id="19956465"/>
<comment type="similarity">
    <text evidence="2">Belongs to the AB hydrolase superfamily. Epoxide hydrolase family.</text>
</comment>
<dbReference type="OrthoDB" id="408373at2759"/>
<dbReference type="VEuPathDB" id="FungiDB:SDRG_15738"/>
<dbReference type="PRINTS" id="PR00111">
    <property type="entry name" value="ABHYDROLASE"/>
</dbReference>
<dbReference type="AlphaFoldDB" id="T0R2Y9"/>
<evidence type="ECO:0000313" key="5">
    <source>
        <dbReference type="Proteomes" id="UP000030762"/>
    </source>
</evidence>
<keyword evidence="5" id="KW-1185">Reference proteome</keyword>
<dbReference type="InterPro" id="IPR000073">
    <property type="entry name" value="AB_hydrolase_1"/>
</dbReference>
<keyword evidence="1" id="KW-0378">Hydrolase</keyword>
<name>T0R2Y9_SAPDV</name>
<proteinExistence type="inferred from homology"/>